<keyword evidence="2" id="KW-1185">Reference proteome</keyword>
<protein>
    <submittedName>
        <fullName evidence="1">Uncharacterized protein</fullName>
    </submittedName>
</protein>
<sequence>MTTVDWEVLLLVGTVEIDSGWPLAGTSVRGHAALLTALILLPRRSFMILSAVTLSVTDPSQSLSLYSYLLNKLPTTILLACLLACMSHGSSCCSRLSTFPVNHIILSLYYFPPPLVFVSDFETYLQSDSFFLFFLLFPSCKPRSCSLSVHRLLPRLDLHDILHLPKLVYVYQHCINSLGHTSTSTPL</sequence>
<accession>A0A2V5HF27</accession>
<reference evidence="1 2" key="1">
    <citation type="submission" date="2018-02" db="EMBL/GenBank/DDBJ databases">
        <title>The genomes of Aspergillus section Nigri reveals drivers in fungal speciation.</title>
        <authorList>
            <consortium name="DOE Joint Genome Institute"/>
            <person name="Vesth T.C."/>
            <person name="Nybo J."/>
            <person name="Theobald S."/>
            <person name="Brandl J."/>
            <person name="Frisvad J.C."/>
            <person name="Nielsen K.F."/>
            <person name="Lyhne E.K."/>
            <person name="Kogle M.E."/>
            <person name="Kuo A."/>
            <person name="Riley R."/>
            <person name="Clum A."/>
            <person name="Nolan M."/>
            <person name="Lipzen A."/>
            <person name="Salamov A."/>
            <person name="Henrissat B."/>
            <person name="Wiebenga A."/>
            <person name="De vries R.P."/>
            <person name="Grigoriev I.V."/>
            <person name="Mortensen U.H."/>
            <person name="Andersen M.R."/>
            <person name="Baker S.E."/>
        </authorList>
    </citation>
    <scope>NUCLEOTIDE SEQUENCE [LARGE SCALE GENOMIC DNA]</scope>
    <source>
        <strain evidence="1 2">CBS 115571</strain>
    </source>
</reference>
<dbReference type="AlphaFoldDB" id="A0A2V5HF27"/>
<gene>
    <name evidence="1" type="ORF">BO99DRAFT_19882</name>
</gene>
<organism evidence="1 2">
    <name type="scientific">Aspergillus violaceofuscus (strain CBS 115571)</name>
    <dbReference type="NCBI Taxonomy" id="1450538"/>
    <lineage>
        <taxon>Eukaryota</taxon>
        <taxon>Fungi</taxon>
        <taxon>Dikarya</taxon>
        <taxon>Ascomycota</taxon>
        <taxon>Pezizomycotina</taxon>
        <taxon>Eurotiomycetes</taxon>
        <taxon>Eurotiomycetidae</taxon>
        <taxon>Eurotiales</taxon>
        <taxon>Aspergillaceae</taxon>
        <taxon>Aspergillus</taxon>
    </lineage>
</organism>
<dbReference type="EMBL" id="KZ825111">
    <property type="protein sequence ID" value="PYI22341.1"/>
    <property type="molecule type" value="Genomic_DNA"/>
</dbReference>
<proteinExistence type="predicted"/>
<name>A0A2V5HF27_ASPV1</name>
<evidence type="ECO:0000313" key="1">
    <source>
        <dbReference type="EMBL" id="PYI22341.1"/>
    </source>
</evidence>
<evidence type="ECO:0000313" key="2">
    <source>
        <dbReference type="Proteomes" id="UP000249829"/>
    </source>
</evidence>
<dbReference type="Proteomes" id="UP000249829">
    <property type="component" value="Unassembled WGS sequence"/>
</dbReference>